<dbReference type="Proteomes" id="UP000807025">
    <property type="component" value="Unassembled WGS sequence"/>
</dbReference>
<feature type="region of interest" description="Disordered" evidence="1">
    <location>
        <begin position="1"/>
        <end position="21"/>
    </location>
</feature>
<evidence type="ECO:0000313" key="2">
    <source>
        <dbReference type="EMBL" id="KAF9500733.1"/>
    </source>
</evidence>
<name>A0A9P6A6C0_PLEER</name>
<evidence type="ECO:0000313" key="3">
    <source>
        <dbReference type="Proteomes" id="UP000807025"/>
    </source>
</evidence>
<sequence length="266" mass="30455">MGIHAKIEQSAPNRPPTMGKGDVDTGLLWGWFVKSENFLRHKNTPGQDMVKTVTYGMTSVHAIRWLTANGPSLPEMDWETYKDQMCTLFLPSDWEYTTRMAVLCLKQGSRPFMDFALDAMAWNNLLTSTVSFMNDDFLRDTIEAGMDLELTQECHHENTNCFSEFRPWLNEIKHLNERRRKRFDEIAKEFARLNVHTSVPGRVPPKMAAFAATKNASGPASSSSTQQPAFVPILKLTNAERHLLQENGGCYKCRRFFTGHMEDTRR</sequence>
<gene>
    <name evidence="2" type="ORF">BDN71DRAFT_1427182</name>
</gene>
<evidence type="ECO:0000256" key="1">
    <source>
        <dbReference type="SAM" id="MobiDB-lite"/>
    </source>
</evidence>
<comment type="caution">
    <text evidence="2">The sequence shown here is derived from an EMBL/GenBank/DDBJ whole genome shotgun (WGS) entry which is preliminary data.</text>
</comment>
<keyword evidence="3" id="KW-1185">Reference proteome</keyword>
<organism evidence="2 3">
    <name type="scientific">Pleurotus eryngii</name>
    <name type="common">Boletus of the steppes</name>
    <dbReference type="NCBI Taxonomy" id="5323"/>
    <lineage>
        <taxon>Eukaryota</taxon>
        <taxon>Fungi</taxon>
        <taxon>Dikarya</taxon>
        <taxon>Basidiomycota</taxon>
        <taxon>Agaricomycotina</taxon>
        <taxon>Agaricomycetes</taxon>
        <taxon>Agaricomycetidae</taxon>
        <taxon>Agaricales</taxon>
        <taxon>Pleurotineae</taxon>
        <taxon>Pleurotaceae</taxon>
        <taxon>Pleurotus</taxon>
    </lineage>
</organism>
<dbReference type="AlphaFoldDB" id="A0A9P6A6C0"/>
<proteinExistence type="predicted"/>
<reference evidence="2" key="1">
    <citation type="submission" date="2020-11" db="EMBL/GenBank/DDBJ databases">
        <authorList>
            <consortium name="DOE Joint Genome Institute"/>
            <person name="Ahrendt S."/>
            <person name="Riley R."/>
            <person name="Andreopoulos W."/>
            <person name="Labutti K."/>
            <person name="Pangilinan J."/>
            <person name="Ruiz-Duenas F.J."/>
            <person name="Barrasa J.M."/>
            <person name="Sanchez-Garcia M."/>
            <person name="Camarero S."/>
            <person name="Miyauchi S."/>
            <person name="Serrano A."/>
            <person name="Linde D."/>
            <person name="Babiker R."/>
            <person name="Drula E."/>
            <person name="Ayuso-Fernandez I."/>
            <person name="Pacheco R."/>
            <person name="Padilla G."/>
            <person name="Ferreira P."/>
            <person name="Barriuso J."/>
            <person name="Kellner H."/>
            <person name="Castanera R."/>
            <person name="Alfaro M."/>
            <person name="Ramirez L."/>
            <person name="Pisabarro A.G."/>
            <person name="Kuo A."/>
            <person name="Tritt A."/>
            <person name="Lipzen A."/>
            <person name="He G."/>
            <person name="Yan M."/>
            <person name="Ng V."/>
            <person name="Cullen D."/>
            <person name="Martin F."/>
            <person name="Rosso M.-N."/>
            <person name="Henrissat B."/>
            <person name="Hibbett D."/>
            <person name="Martinez A.T."/>
            <person name="Grigoriev I.V."/>
        </authorList>
    </citation>
    <scope>NUCLEOTIDE SEQUENCE</scope>
    <source>
        <strain evidence="2">ATCC 90797</strain>
    </source>
</reference>
<dbReference type="EMBL" id="MU154526">
    <property type="protein sequence ID" value="KAF9500733.1"/>
    <property type="molecule type" value="Genomic_DNA"/>
</dbReference>
<dbReference type="OrthoDB" id="2369050at2759"/>
<accession>A0A9P6A6C0</accession>
<protein>
    <submittedName>
        <fullName evidence="2">Uncharacterized protein</fullName>
    </submittedName>
</protein>